<accession>A0A4R1B7G4</accession>
<dbReference type="Pfam" id="PF12872">
    <property type="entry name" value="OST-HTH"/>
    <property type="match status" value="1"/>
</dbReference>
<feature type="domain" description="HTH OST-type" evidence="1">
    <location>
        <begin position="173"/>
        <end position="246"/>
    </location>
</feature>
<proteinExistence type="predicted"/>
<dbReference type="CDD" id="cd10146">
    <property type="entry name" value="LabA_like_C"/>
    <property type="match status" value="1"/>
</dbReference>
<dbReference type="AlphaFoldDB" id="A0A4R1B7G4"/>
<reference evidence="2 3" key="1">
    <citation type="submission" date="2019-03" db="EMBL/GenBank/DDBJ databases">
        <title>Genome sequence of Thiobacillaceae bacterium LSR1, a sulfur-oxidizing bacterium isolated from freshwater sediment.</title>
        <authorList>
            <person name="Li S."/>
        </authorList>
    </citation>
    <scope>NUCLEOTIDE SEQUENCE [LARGE SCALE GENOMIC DNA]</scope>
    <source>
        <strain evidence="2 3">LSR1</strain>
    </source>
</reference>
<dbReference type="PANTHER" id="PTHR35811:SF1">
    <property type="entry name" value="HTH OST-TYPE DOMAIN-CONTAINING PROTEIN"/>
    <property type="match status" value="1"/>
</dbReference>
<keyword evidence="3" id="KW-1185">Reference proteome</keyword>
<dbReference type="PROSITE" id="PS51644">
    <property type="entry name" value="HTH_OST"/>
    <property type="match status" value="1"/>
</dbReference>
<dbReference type="InterPro" id="IPR041966">
    <property type="entry name" value="LOTUS-like"/>
</dbReference>
<gene>
    <name evidence="2" type="ORF">EZJ19_15520</name>
</gene>
<dbReference type="CDD" id="cd11297">
    <property type="entry name" value="PIN_LabA-like_N_1"/>
    <property type="match status" value="1"/>
</dbReference>
<dbReference type="Pfam" id="PF01936">
    <property type="entry name" value="NYN"/>
    <property type="match status" value="1"/>
</dbReference>
<dbReference type="GO" id="GO:0004540">
    <property type="term" value="F:RNA nuclease activity"/>
    <property type="evidence" value="ECO:0007669"/>
    <property type="project" value="InterPro"/>
</dbReference>
<dbReference type="Proteomes" id="UP000295443">
    <property type="component" value="Unassembled WGS sequence"/>
</dbReference>
<dbReference type="EMBL" id="SJZB01000053">
    <property type="protein sequence ID" value="TCJ11559.1"/>
    <property type="molecule type" value="Genomic_DNA"/>
</dbReference>
<name>A0A4R1B7G4_9PROT</name>
<organism evidence="2 3">
    <name type="scientific">Parasulfuritortus cantonensis</name>
    <dbReference type="NCBI Taxonomy" id="2528202"/>
    <lineage>
        <taxon>Bacteria</taxon>
        <taxon>Pseudomonadati</taxon>
        <taxon>Pseudomonadota</taxon>
        <taxon>Betaproteobacteria</taxon>
        <taxon>Nitrosomonadales</taxon>
        <taxon>Thiobacillaceae</taxon>
        <taxon>Parasulfuritortus</taxon>
    </lineage>
</organism>
<dbReference type="Gene3D" id="3.40.50.1010">
    <property type="entry name" value="5'-nuclease"/>
    <property type="match status" value="1"/>
</dbReference>
<sequence length="258" mass="28251">MIHDGSIALLIDADNSPAGKIEQVLDELAKYGVINIRRAYGNWKSPNLKGWEAVLHEYAIQPMQQFAYSKGKNATDMAMVVDAMDLLYGKHLEGIALVSSDADFTPLVMRMRANGVKVYGFGEEKTPMPFVNACSRFLYLEHLGAAEAKAAELPSPAQPATLPVRRSGNELKGDTRLVSLLRNSVAAAADDDGWAHLGAVGSHISKQASFDQRNYGYAKLGDLFAAIDLFEIGKRDKGLYVRDRRRLAAREADAPDPE</sequence>
<evidence type="ECO:0000313" key="3">
    <source>
        <dbReference type="Proteomes" id="UP000295443"/>
    </source>
</evidence>
<protein>
    <submittedName>
        <fullName evidence="2">NYN domain-containing protein</fullName>
    </submittedName>
</protein>
<dbReference type="Gene3D" id="3.30.420.610">
    <property type="entry name" value="LOTUS domain-like"/>
    <property type="match status" value="1"/>
</dbReference>
<dbReference type="PANTHER" id="PTHR35811">
    <property type="entry name" value="SLR1870 PROTEIN"/>
    <property type="match status" value="1"/>
</dbReference>
<comment type="caution">
    <text evidence="2">The sequence shown here is derived from an EMBL/GenBank/DDBJ whole genome shotgun (WGS) entry which is preliminary data.</text>
</comment>
<evidence type="ECO:0000259" key="1">
    <source>
        <dbReference type="PROSITE" id="PS51644"/>
    </source>
</evidence>
<dbReference type="RefSeq" id="WP_131449202.1">
    <property type="nucleotide sequence ID" value="NZ_SJZB01000053.1"/>
</dbReference>
<evidence type="ECO:0000313" key="2">
    <source>
        <dbReference type="EMBL" id="TCJ11559.1"/>
    </source>
</evidence>
<dbReference type="OrthoDB" id="9783963at2"/>
<dbReference type="InterPro" id="IPR025605">
    <property type="entry name" value="OST-HTH/LOTUS_dom"/>
</dbReference>
<dbReference type="InterPro" id="IPR021139">
    <property type="entry name" value="NYN"/>
</dbReference>